<evidence type="ECO:0000256" key="1">
    <source>
        <dbReference type="SAM" id="SignalP"/>
    </source>
</evidence>
<name>A0AAV5M918_9ROSI</name>
<dbReference type="EMBL" id="BPVZ01000206">
    <property type="protein sequence ID" value="GKV46326.1"/>
    <property type="molecule type" value="Genomic_DNA"/>
</dbReference>
<sequence length="43" mass="4381">MEFVLVNWSWCLVGTLGGLATLVEGEVEVVEHGAAAPLAAAAV</sequence>
<keyword evidence="1" id="KW-0732">Signal</keyword>
<feature type="chain" id="PRO_5043674882" evidence="1">
    <location>
        <begin position="26"/>
        <end position="43"/>
    </location>
</feature>
<organism evidence="2 3">
    <name type="scientific">Rubroshorea leprosula</name>
    <dbReference type="NCBI Taxonomy" id="152421"/>
    <lineage>
        <taxon>Eukaryota</taxon>
        <taxon>Viridiplantae</taxon>
        <taxon>Streptophyta</taxon>
        <taxon>Embryophyta</taxon>
        <taxon>Tracheophyta</taxon>
        <taxon>Spermatophyta</taxon>
        <taxon>Magnoliopsida</taxon>
        <taxon>eudicotyledons</taxon>
        <taxon>Gunneridae</taxon>
        <taxon>Pentapetalae</taxon>
        <taxon>rosids</taxon>
        <taxon>malvids</taxon>
        <taxon>Malvales</taxon>
        <taxon>Dipterocarpaceae</taxon>
        <taxon>Rubroshorea</taxon>
    </lineage>
</organism>
<evidence type="ECO:0000313" key="3">
    <source>
        <dbReference type="Proteomes" id="UP001054252"/>
    </source>
</evidence>
<keyword evidence="3" id="KW-1185">Reference proteome</keyword>
<dbReference type="Proteomes" id="UP001054252">
    <property type="component" value="Unassembled WGS sequence"/>
</dbReference>
<reference evidence="2 3" key="1">
    <citation type="journal article" date="2021" name="Commun. Biol.">
        <title>The genome of Shorea leprosula (Dipterocarpaceae) highlights the ecological relevance of drought in aseasonal tropical rainforests.</title>
        <authorList>
            <person name="Ng K.K.S."/>
            <person name="Kobayashi M.J."/>
            <person name="Fawcett J.A."/>
            <person name="Hatakeyama M."/>
            <person name="Paape T."/>
            <person name="Ng C.H."/>
            <person name="Ang C.C."/>
            <person name="Tnah L.H."/>
            <person name="Lee C.T."/>
            <person name="Nishiyama T."/>
            <person name="Sese J."/>
            <person name="O'Brien M.J."/>
            <person name="Copetti D."/>
            <person name="Mohd Noor M.I."/>
            <person name="Ong R.C."/>
            <person name="Putra M."/>
            <person name="Sireger I.Z."/>
            <person name="Indrioko S."/>
            <person name="Kosugi Y."/>
            <person name="Izuno A."/>
            <person name="Isagi Y."/>
            <person name="Lee S.L."/>
            <person name="Shimizu K.K."/>
        </authorList>
    </citation>
    <scope>NUCLEOTIDE SEQUENCE [LARGE SCALE GENOMIC DNA]</scope>
    <source>
        <strain evidence="2">214</strain>
    </source>
</reference>
<accession>A0AAV5M918</accession>
<feature type="signal peptide" evidence="1">
    <location>
        <begin position="1"/>
        <end position="25"/>
    </location>
</feature>
<dbReference type="AlphaFoldDB" id="A0AAV5M918"/>
<proteinExistence type="predicted"/>
<gene>
    <name evidence="2" type="ORF">SLEP1_g53311</name>
</gene>
<comment type="caution">
    <text evidence="2">The sequence shown here is derived from an EMBL/GenBank/DDBJ whole genome shotgun (WGS) entry which is preliminary data.</text>
</comment>
<protein>
    <submittedName>
        <fullName evidence="2">Uncharacterized protein</fullName>
    </submittedName>
</protein>
<evidence type="ECO:0000313" key="2">
    <source>
        <dbReference type="EMBL" id="GKV46326.1"/>
    </source>
</evidence>